<accession>A0A366M7L8</accession>
<reference evidence="1 2" key="1">
    <citation type="submission" date="2018-06" db="EMBL/GenBank/DDBJ databases">
        <title>Sphaerisporangium craniellae sp. nov., isolated from a marine sponge in the South China Sea.</title>
        <authorList>
            <person name="Li L."/>
        </authorList>
    </citation>
    <scope>NUCLEOTIDE SEQUENCE [LARGE SCALE GENOMIC DNA]</scope>
    <source>
        <strain evidence="1 2">LHW63015</strain>
    </source>
</reference>
<sequence length="82" mass="8623">MDAWTIDDAVALLHPVMTAAEVRAMLDLIGITAVGTRRTACVCAARAQVEVEQSALSGHSRVAAAPQRCMSPARVATFLDAD</sequence>
<protein>
    <submittedName>
        <fullName evidence="1">Uncharacterized protein</fullName>
    </submittedName>
</protein>
<comment type="caution">
    <text evidence="1">The sequence shown here is derived from an EMBL/GenBank/DDBJ whole genome shotgun (WGS) entry which is preliminary data.</text>
</comment>
<organism evidence="1 2">
    <name type="scientific">Spongiactinospora rosea</name>
    <dbReference type="NCBI Taxonomy" id="2248750"/>
    <lineage>
        <taxon>Bacteria</taxon>
        <taxon>Bacillati</taxon>
        <taxon>Actinomycetota</taxon>
        <taxon>Actinomycetes</taxon>
        <taxon>Streptosporangiales</taxon>
        <taxon>Streptosporangiaceae</taxon>
        <taxon>Spongiactinospora</taxon>
    </lineage>
</organism>
<evidence type="ECO:0000313" key="1">
    <source>
        <dbReference type="EMBL" id="RBQ21594.1"/>
    </source>
</evidence>
<dbReference type="Proteomes" id="UP000253303">
    <property type="component" value="Unassembled WGS sequence"/>
</dbReference>
<dbReference type="OrthoDB" id="9940087at2"/>
<dbReference type="AlphaFoldDB" id="A0A366M7L8"/>
<proteinExistence type="predicted"/>
<keyword evidence="2" id="KW-1185">Reference proteome</keyword>
<gene>
    <name evidence="1" type="ORF">DP939_02470</name>
</gene>
<name>A0A366M7L8_9ACTN</name>
<dbReference type="EMBL" id="QMEY01000001">
    <property type="protein sequence ID" value="RBQ21594.1"/>
    <property type="molecule type" value="Genomic_DNA"/>
</dbReference>
<evidence type="ECO:0000313" key="2">
    <source>
        <dbReference type="Proteomes" id="UP000253303"/>
    </source>
</evidence>
<dbReference type="RefSeq" id="WP_113978360.1">
    <property type="nucleotide sequence ID" value="NZ_QMEY01000001.1"/>
</dbReference>